<proteinExistence type="predicted"/>
<dbReference type="AlphaFoldDB" id="A0A4Q7MFW7"/>
<organism evidence="2 3">
    <name type="scientific">Agromyces ramosus</name>
    <dbReference type="NCBI Taxonomy" id="33879"/>
    <lineage>
        <taxon>Bacteria</taxon>
        <taxon>Bacillati</taxon>
        <taxon>Actinomycetota</taxon>
        <taxon>Actinomycetes</taxon>
        <taxon>Micrococcales</taxon>
        <taxon>Microbacteriaceae</taxon>
        <taxon>Agromyces</taxon>
    </lineage>
</organism>
<dbReference type="Proteomes" id="UP000293289">
    <property type="component" value="Unassembled WGS sequence"/>
</dbReference>
<keyword evidence="1" id="KW-0812">Transmembrane</keyword>
<keyword evidence="1" id="KW-0472">Membrane</keyword>
<reference evidence="2 3" key="1">
    <citation type="submission" date="2019-02" db="EMBL/GenBank/DDBJ databases">
        <title>Genomic Encyclopedia of Type Strains, Phase IV (KMG-IV): sequencing the most valuable type-strain genomes for metagenomic binning, comparative biology and taxonomic classification.</title>
        <authorList>
            <person name="Goeker M."/>
        </authorList>
    </citation>
    <scope>NUCLEOTIDE SEQUENCE [LARGE SCALE GENOMIC DNA]</scope>
    <source>
        <strain evidence="2 3">DSM 43045</strain>
    </source>
</reference>
<sequence>MTHKEYHHHRRREIAAWFSQILAVLIGPISVFRRGVQYIIDAEVDGVSPDGSQLHRFTFVLVEHQIRSMSVNVVR</sequence>
<dbReference type="RefSeq" id="WP_130353056.1">
    <property type="nucleotide sequence ID" value="NZ_SGWY01000002.1"/>
</dbReference>
<keyword evidence="1" id="KW-1133">Transmembrane helix</keyword>
<accession>A0A4Q7MFW7</accession>
<dbReference type="EMBL" id="SGWY01000002">
    <property type="protein sequence ID" value="RZS66467.1"/>
    <property type="molecule type" value="Genomic_DNA"/>
</dbReference>
<name>A0A4Q7MFW7_9MICO</name>
<protein>
    <submittedName>
        <fullName evidence="2">Uncharacterized protein</fullName>
    </submittedName>
</protein>
<gene>
    <name evidence="2" type="ORF">EV187_2201</name>
</gene>
<evidence type="ECO:0000313" key="3">
    <source>
        <dbReference type="Proteomes" id="UP000293289"/>
    </source>
</evidence>
<evidence type="ECO:0000313" key="2">
    <source>
        <dbReference type="EMBL" id="RZS66467.1"/>
    </source>
</evidence>
<evidence type="ECO:0000256" key="1">
    <source>
        <dbReference type="SAM" id="Phobius"/>
    </source>
</evidence>
<dbReference type="OrthoDB" id="366869at85006"/>
<keyword evidence="3" id="KW-1185">Reference proteome</keyword>
<comment type="caution">
    <text evidence="2">The sequence shown here is derived from an EMBL/GenBank/DDBJ whole genome shotgun (WGS) entry which is preliminary data.</text>
</comment>
<feature type="transmembrane region" description="Helical" evidence="1">
    <location>
        <begin position="14"/>
        <end position="32"/>
    </location>
</feature>